<evidence type="ECO:0000313" key="2">
    <source>
        <dbReference type="EMBL" id="TRM56829.1"/>
    </source>
</evidence>
<accession>A0A550BWA1</accession>
<proteinExistence type="predicted"/>
<feature type="chain" id="PRO_5021823544" evidence="1">
    <location>
        <begin position="23"/>
        <end position="57"/>
    </location>
</feature>
<comment type="caution">
    <text evidence="2">The sequence shown here is derived from an EMBL/GenBank/DDBJ whole genome shotgun (WGS) entry which is preliminary data.</text>
</comment>
<gene>
    <name evidence="2" type="ORF">BD626DRAFT_517571</name>
</gene>
<evidence type="ECO:0000256" key="1">
    <source>
        <dbReference type="SAM" id="SignalP"/>
    </source>
</evidence>
<keyword evidence="1" id="KW-0732">Signal</keyword>
<keyword evidence="3" id="KW-1185">Reference proteome</keyword>
<feature type="signal peptide" evidence="1">
    <location>
        <begin position="1"/>
        <end position="22"/>
    </location>
</feature>
<dbReference type="EMBL" id="VDMD01000058">
    <property type="protein sequence ID" value="TRM56829.1"/>
    <property type="molecule type" value="Genomic_DNA"/>
</dbReference>
<dbReference type="Proteomes" id="UP000320762">
    <property type="component" value="Unassembled WGS sequence"/>
</dbReference>
<organism evidence="2 3">
    <name type="scientific">Schizophyllum amplum</name>
    <dbReference type="NCBI Taxonomy" id="97359"/>
    <lineage>
        <taxon>Eukaryota</taxon>
        <taxon>Fungi</taxon>
        <taxon>Dikarya</taxon>
        <taxon>Basidiomycota</taxon>
        <taxon>Agaricomycotina</taxon>
        <taxon>Agaricomycetes</taxon>
        <taxon>Agaricomycetidae</taxon>
        <taxon>Agaricales</taxon>
        <taxon>Schizophyllaceae</taxon>
        <taxon>Schizophyllum</taxon>
    </lineage>
</organism>
<reference evidence="2 3" key="1">
    <citation type="journal article" date="2019" name="New Phytol.">
        <title>Comparative genomics reveals unique wood-decay strategies and fruiting body development in the Schizophyllaceae.</title>
        <authorList>
            <person name="Almasi E."/>
            <person name="Sahu N."/>
            <person name="Krizsan K."/>
            <person name="Balint B."/>
            <person name="Kovacs G.M."/>
            <person name="Kiss B."/>
            <person name="Cseklye J."/>
            <person name="Drula E."/>
            <person name="Henrissat B."/>
            <person name="Nagy I."/>
            <person name="Chovatia M."/>
            <person name="Adam C."/>
            <person name="LaButti K."/>
            <person name="Lipzen A."/>
            <person name="Riley R."/>
            <person name="Grigoriev I.V."/>
            <person name="Nagy L.G."/>
        </authorList>
    </citation>
    <scope>NUCLEOTIDE SEQUENCE [LARGE SCALE GENOMIC DNA]</scope>
    <source>
        <strain evidence="2 3">NL-1724</strain>
    </source>
</reference>
<sequence length="57" mass="5823">MVSMFCGAVLTTAVCAPKMCTAIPSPSPGSRGTIRPQASGGICGCRRSPWAYATVMS</sequence>
<dbReference type="AlphaFoldDB" id="A0A550BWA1"/>
<protein>
    <submittedName>
        <fullName evidence="2">Uncharacterized protein</fullName>
    </submittedName>
</protein>
<evidence type="ECO:0000313" key="3">
    <source>
        <dbReference type="Proteomes" id="UP000320762"/>
    </source>
</evidence>
<name>A0A550BWA1_9AGAR</name>